<keyword evidence="1" id="KW-0812">Transmembrane</keyword>
<name>A0A6N2N121_SALVM</name>
<evidence type="ECO:0000313" key="2">
    <source>
        <dbReference type="EMBL" id="VFU60558.1"/>
    </source>
</evidence>
<evidence type="ECO:0000256" key="1">
    <source>
        <dbReference type="SAM" id="Phobius"/>
    </source>
</evidence>
<sequence length="63" mass="7370">MMASEVTENVISRGVIWALLFLAPQHDKPSIFSLTLIFLSIYLFKATKRIIDLYIYLDFLIYL</sequence>
<accession>A0A6N2N121</accession>
<dbReference type="EMBL" id="CAADRP010002063">
    <property type="protein sequence ID" value="VFU60558.1"/>
    <property type="molecule type" value="Genomic_DNA"/>
</dbReference>
<gene>
    <name evidence="2" type="ORF">SVIM_LOCUS449287</name>
</gene>
<feature type="transmembrane region" description="Helical" evidence="1">
    <location>
        <begin position="30"/>
        <end position="47"/>
    </location>
</feature>
<reference evidence="2" key="1">
    <citation type="submission" date="2019-03" db="EMBL/GenBank/DDBJ databases">
        <authorList>
            <person name="Mank J."/>
            <person name="Almeida P."/>
        </authorList>
    </citation>
    <scope>NUCLEOTIDE SEQUENCE</scope>
    <source>
        <strain evidence="2">78183</strain>
    </source>
</reference>
<organism evidence="2">
    <name type="scientific">Salix viminalis</name>
    <name type="common">Common osier</name>
    <name type="synonym">Basket willow</name>
    <dbReference type="NCBI Taxonomy" id="40686"/>
    <lineage>
        <taxon>Eukaryota</taxon>
        <taxon>Viridiplantae</taxon>
        <taxon>Streptophyta</taxon>
        <taxon>Embryophyta</taxon>
        <taxon>Tracheophyta</taxon>
        <taxon>Spermatophyta</taxon>
        <taxon>Magnoliopsida</taxon>
        <taxon>eudicotyledons</taxon>
        <taxon>Gunneridae</taxon>
        <taxon>Pentapetalae</taxon>
        <taxon>rosids</taxon>
        <taxon>fabids</taxon>
        <taxon>Malpighiales</taxon>
        <taxon>Salicaceae</taxon>
        <taxon>Saliceae</taxon>
        <taxon>Salix</taxon>
    </lineage>
</organism>
<proteinExistence type="predicted"/>
<keyword evidence="1" id="KW-0472">Membrane</keyword>
<protein>
    <submittedName>
        <fullName evidence="2">Uncharacterized protein</fullName>
    </submittedName>
</protein>
<keyword evidence="1" id="KW-1133">Transmembrane helix</keyword>
<dbReference type="AlphaFoldDB" id="A0A6N2N121"/>